<dbReference type="EMBL" id="UINC01078461">
    <property type="protein sequence ID" value="SVC19555.1"/>
    <property type="molecule type" value="Genomic_DNA"/>
</dbReference>
<dbReference type="InterPro" id="IPR027417">
    <property type="entry name" value="P-loop_NTPase"/>
</dbReference>
<feature type="domain" description="Rad50/SbcC-type AAA" evidence="2">
    <location>
        <begin position="6"/>
        <end position="262"/>
    </location>
</feature>
<dbReference type="GO" id="GO:0016887">
    <property type="term" value="F:ATP hydrolysis activity"/>
    <property type="evidence" value="ECO:0007669"/>
    <property type="project" value="InterPro"/>
</dbReference>
<dbReference type="GO" id="GO:0006302">
    <property type="term" value="P:double-strand break repair"/>
    <property type="evidence" value="ECO:0007669"/>
    <property type="project" value="InterPro"/>
</dbReference>
<evidence type="ECO:0000256" key="1">
    <source>
        <dbReference type="SAM" id="Coils"/>
    </source>
</evidence>
<sequence>MVSFSRLTIRNFKRFAGEHDIRLKGDGRVTIIAAQNGVGKTTTMDAIHVALYGKRGFSSLYPEGDFHKWLEAAYSVEGKGDRHILLALDIDDPIQGTIRISRTYWLMGEEYGGVEEEVGVEISGKPLPREPGESRTGLAERWIEDYLPHAAMRRFLVDGERLNDLDPKRIDDEIVRGIDDVIGIGLLHRLKHHLNSTKRSTLRALTPEDQIDSVSKLLDLLEKYKEEKGASKSQLEACQSVLEASNSRIVEIQEEIENLTREGGSKNAKLRLDYAIRQSELTSSRRDVHQHLMESLPFVVAGLPSDLSEWQIEEVIAEKRSSERIEEQVEFLR</sequence>
<keyword evidence="1" id="KW-0175">Coiled coil</keyword>
<dbReference type="PANTHER" id="PTHR32114:SF2">
    <property type="entry name" value="ABC TRANSPORTER ABCH.3"/>
    <property type="match status" value="1"/>
</dbReference>
<feature type="non-terminal residue" evidence="3">
    <location>
        <position position="333"/>
    </location>
</feature>
<evidence type="ECO:0000259" key="2">
    <source>
        <dbReference type="Pfam" id="PF13476"/>
    </source>
</evidence>
<organism evidence="3">
    <name type="scientific">marine metagenome</name>
    <dbReference type="NCBI Taxonomy" id="408172"/>
    <lineage>
        <taxon>unclassified sequences</taxon>
        <taxon>metagenomes</taxon>
        <taxon>ecological metagenomes</taxon>
    </lineage>
</organism>
<feature type="coiled-coil region" evidence="1">
    <location>
        <begin position="235"/>
        <end position="262"/>
    </location>
</feature>
<dbReference type="Pfam" id="PF13476">
    <property type="entry name" value="AAA_23"/>
    <property type="match status" value="1"/>
</dbReference>
<name>A0A382K790_9ZZZZ</name>
<reference evidence="3" key="1">
    <citation type="submission" date="2018-05" db="EMBL/GenBank/DDBJ databases">
        <authorList>
            <person name="Lanie J.A."/>
            <person name="Ng W.-L."/>
            <person name="Kazmierczak K.M."/>
            <person name="Andrzejewski T.M."/>
            <person name="Davidsen T.M."/>
            <person name="Wayne K.J."/>
            <person name="Tettelin H."/>
            <person name="Glass J.I."/>
            <person name="Rusch D."/>
            <person name="Podicherti R."/>
            <person name="Tsui H.-C.T."/>
            <person name="Winkler M.E."/>
        </authorList>
    </citation>
    <scope>NUCLEOTIDE SEQUENCE</scope>
</reference>
<dbReference type="AlphaFoldDB" id="A0A382K790"/>
<gene>
    <name evidence="3" type="ORF">METZ01_LOCUS272409</name>
</gene>
<evidence type="ECO:0000313" key="3">
    <source>
        <dbReference type="EMBL" id="SVC19555.1"/>
    </source>
</evidence>
<protein>
    <recommendedName>
        <fullName evidence="2">Rad50/SbcC-type AAA domain-containing protein</fullName>
    </recommendedName>
</protein>
<dbReference type="PANTHER" id="PTHR32114">
    <property type="entry name" value="ABC TRANSPORTER ABCH.3"/>
    <property type="match status" value="1"/>
</dbReference>
<accession>A0A382K790</accession>
<dbReference type="SUPFAM" id="SSF52540">
    <property type="entry name" value="P-loop containing nucleoside triphosphate hydrolases"/>
    <property type="match status" value="1"/>
</dbReference>
<dbReference type="InterPro" id="IPR038729">
    <property type="entry name" value="Rad50/SbcC_AAA"/>
</dbReference>
<proteinExistence type="predicted"/>
<dbReference type="Gene3D" id="3.40.50.300">
    <property type="entry name" value="P-loop containing nucleotide triphosphate hydrolases"/>
    <property type="match status" value="1"/>
</dbReference>